<dbReference type="PANTHER" id="PTHR40980:SF4">
    <property type="entry name" value="TONB-DEPENDENT RECEPTOR-LIKE BETA-BARREL DOMAIN-CONTAINING PROTEIN"/>
    <property type="match status" value="1"/>
</dbReference>
<evidence type="ECO:0000259" key="4">
    <source>
        <dbReference type="Pfam" id="PF14905"/>
    </source>
</evidence>
<dbReference type="PANTHER" id="PTHR40980">
    <property type="entry name" value="PLUG DOMAIN-CONTAINING PROTEIN"/>
    <property type="match status" value="1"/>
</dbReference>
<proteinExistence type="predicted"/>
<dbReference type="Pfam" id="PF14905">
    <property type="entry name" value="OMP_b-brl_3"/>
    <property type="match status" value="1"/>
</dbReference>
<dbReference type="EMBL" id="FQUQ01000007">
    <property type="protein sequence ID" value="SHG71697.1"/>
    <property type="molecule type" value="Genomic_DNA"/>
</dbReference>
<dbReference type="GO" id="GO:0009279">
    <property type="term" value="C:cell outer membrane"/>
    <property type="evidence" value="ECO:0007669"/>
    <property type="project" value="UniProtKB-SubCell"/>
</dbReference>
<name>A0A1M5M318_9SPHI</name>
<keyword evidence="6" id="KW-1185">Reference proteome</keyword>
<sequence>MAFYSGKIRYCICLLMLCGFFGPGFGQDGALKIKGIIYDEKGVTLPFTSVYLFNPALGDKPLKGAQSNENGSFQLDVTPGDYRIQVSLVGYKTYSREITVNMDTNLGKIQLLPDSKLLGEVKITGKKPLVSRKIDRYVLNVSESVLASGRGTFELLNYAPGVMTMGSSIGINGNTATKIMVNGRLLRLSRDQVQNYLTNLRSEEVESIEIIPNPGAEFEAEGSGGLINVILKKQRVGGLDGTIGIGAMTPKNPSYNTSAQLNYGYKGWQLYGSHNYTKSKVGTELEDNRFQEQLTYKTNINTITATRANNFRLGAAYDISKNQYIGLEFNGNNNKSDAGAKSIAVLNDPLNNKFNNIKGDFLTRNDNKIYTLSFNYDLKIDTLGSSFGIISDYTTAKRNGRGDFLSHYTDQQNAPLFDSLYRNNVPVKIDNYNAAANYVKAFKNGGKLKFGLKFTVTNTRNNVLYEYYKTDGFVNDPERSNIFQYKEQIAAAYGQYSFRLGKTSFQVGLRAESTRTKGSSVTSGETHNRSYFNLFPSLFLKRALDDKNTLSFNYSRRLDRPSFNSLNPFEWRVDDYTYISGNPYLNPQFIHSFNLSYLYKSRYSLSLFANQTKGVFAQYLLSNKPGDLVANYSWENLSSQKYLGLNLYVPVEVAKWWSMINNVMVYKNIIDFDSGESRRTVFSGKTTQNVSLNKDLRLEVSGLYQSKYNTSNQVFVPSYYIDLGLSNSFFNKKFIARALVTDVFNTSRNDYEIISGSLNLTERQKYTTRRFSIQLTYNFRLGKKVKVQKITGGNNDEKSRM</sequence>
<dbReference type="InterPro" id="IPR008969">
    <property type="entry name" value="CarboxyPept-like_regulatory"/>
</dbReference>
<comment type="subcellular location">
    <subcellularLocation>
        <location evidence="1">Cell outer membrane</location>
    </subcellularLocation>
</comment>
<dbReference type="AlphaFoldDB" id="A0A1M5M318"/>
<evidence type="ECO:0000256" key="2">
    <source>
        <dbReference type="ARBA" id="ARBA00023136"/>
    </source>
</evidence>
<dbReference type="SUPFAM" id="SSF49464">
    <property type="entry name" value="Carboxypeptidase regulatory domain-like"/>
    <property type="match status" value="1"/>
</dbReference>
<dbReference type="Gene3D" id="2.60.40.1120">
    <property type="entry name" value="Carboxypeptidase-like, regulatory domain"/>
    <property type="match status" value="1"/>
</dbReference>
<keyword evidence="3" id="KW-0998">Cell outer membrane</keyword>
<dbReference type="Pfam" id="PF13620">
    <property type="entry name" value="CarboxypepD_reg"/>
    <property type="match status" value="1"/>
</dbReference>
<evidence type="ECO:0000256" key="1">
    <source>
        <dbReference type="ARBA" id="ARBA00004442"/>
    </source>
</evidence>
<dbReference type="STRING" id="288992.SAMN04488522_10748"/>
<organism evidence="5 6">
    <name type="scientific">Pedobacter caeni</name>
    <dbReference type="NCBI Taxonomy" id="288992"/>
    <lineage>
        <taxon>Bacteria</taxon>
        <taxon>Pseudomonadati</taxon>
        <taxon>Bacteroidota</taxon>
        <taxon>Sphingobacteriia</taxon>
        <taxon>Sphingobacteriales</taxon>
        <taxon>Sphingobacteriaceae</taxon>
        <taxon>Pedobacter</taxon>
    </lineage>
</organism>
<dbReference type="InterPro" id="IPR037066">
    <property type="entry name" value="Plug_dom_sf"/>
</dbReference>
<feature type="domain" description="Outer membrane protein beta-barrel" evidence="4">
    <location>
        <begin position="379"/>
        <end position="777"/>
    </location>
</feature>
<evidence type="ECO:0000256" key="3">
    <source>
        <dbReference type="ARBA" id="ARBA00023237"/>
    </source>
</evidence>
<dbReference type="InterPro" id="IPR041700">
    <property type="entry name" value="OMP_b-brl_3"/>
</dbReference>
<keyword evidence="2" id="KW-0472">Membrane</keyword>
<dbReference type="Proteomes" id="UP000184287">
    <property type="component" value="Unassembled WGS sequence"/>
</dbReference>
<evidence type="ECO:0000313" key="5">
    <source>
        <dbReference type="EMBL" id="SHG71697.1"/>
    </source>
</evidence>
<gene>
    <name evidence="5" type="ORF">SAMN04488522_10748</name>
</gene>
<keyword evidence="5" id="KW-0675">Receptor</keyword>
<dbReference type="Gene3D" id="2.170.130.10">
    <property type="entry name" value="TonB-dependent receptor, plug domain"/>
    <property type="match status" value="1"/>
</dbReference>
<accession>A0A1M5M318</accession>
<dbReference type="InterPro" id="IPR036942">
    <property type="entry name" value="Beta-barrel_TonB_sf"/>
</dbReference>
<dbReference type="Gene3D" id="2.40.170.20">
    <property type="entry name" value="TonB-dependent receptor, beta-barrel domain"/>
    <property type="match status" value="1"/>
</dbReference>
<evidence type="ECO:0000313" key="6">
    <source>
        <dbReference type="Proteomes" id="UP000184287"/>
    </source>
</evidence>
<protein>
    <submittedName>
        <fullName evidence="5">Outer membrane receptor proteins, mostly Fe transport</fullName>
    </submittedName>
</protein>
<dbReference type="SUPFAM" id="SSF56935">
    <property type="entry name" value="Porins"/>
    <property type="match status" value="1"/>
</dbReference>
<reference evidence="6" key="1">
    <citation type="submission" date="2016-11" db="EMBL/GenBank/DDBJ databases">
        <authorList>
            <person name="Varghese N."/>
            <person name="Submissions S."/>
        </authorList>
    </citation>
    <scope>NUCLEOTIDE SEQUENCE [LARGE SCALE GENOMIC DNA]</scope>
    <source>
        <strain evidence="6">DSM 16990</strain>
    </source>
</reference>